<gene>
    <name evidence="2" type="ORF">A2373_03965</name>
</gene>
<protein>
    <submittedName>
        <fullName evidence="2">Uncharacterized protein</fullName>
    </submittedName>
</protein>
<dbReference type="Proteomes" id="UP000176300">
    <property type="component" value="Unassembled WGS sequence"/>
</dbReference>
<dbReference type="STRING" id="1798697.A2373_03965"/>
<proteinExistence type="predicted"/>
<organism evidence="2 3">
    <name type="scientific">Candidatus Magasanikbacteria bacterium RIFOXYB1_FULL_40_15</name>
    <dbReference type="NCBI Taxonomy" id="1798697"/>
    <lineage>
        <taxon>Bacteria</taxon>
        <taxon>Candidatus Magasanikiibacteriota</taxon>
    </lineage>
</organism>
<keyword evidence="1" id="KW-0812">Transmembrane</keyword>
<keyword evidence="1" id="KW-0472">Membrane</keyword>
<keyword evidence="1" id="KW-1133">Transmembrane helix</keyword>
<comment type="caution">
    <text evidence="2">The sequence shown here is derived from an EMBL/GenBank/DDBJ whole genome shotgun (WGS) entry which is preliminary data.</text>
</comment>
<accession>A0A1F6NHR7</accession>
<reference evidence="2 3" key="1">
    <citation type="journal article" date="2016" name="Nat. Commun.">
        <title>Thousands of microbial genomes shed light on interconnected biogeochemical processes in an aquifer system.</title>
        <authorList>
            <person name="Anantharaman K."/>
            <person name="Brown C.T."/>
            <person name="Hug L.A."/>
            <person name="Sharon I."/>
            <person name="Castelle C.J."/>
            <person name="Probst A.J."/>
            <person name="Thomas B.C."/>
            <person name="Singh A."/>
            <person name="Wilkins M.J."/>
            <person name="Karaoz U."/>
            <person name="Brodie E.L."/>
            <person name="Williams K.H."/>
            <person name="Hubbard S.S."/>
            <person name="Banfield J.F."/>
        </authorList>
    </citation>
    <scope>NUCLEOTIDE SEQUENCE [LARGE SCALE GENOMIC DNA]</scope>
</reference>
<name>A0A1F6NHR7_9BACT</name>
<dbReference type="AlphaFoldDB" id="A0A1F6NHR7"/>
<sequence>MFFARLSGGWKLGLALAVLAVILLLSFFIGYGMGGENKTSEKAKTDENAGAEVKILRSQEEIAVSYKGSMERLSGRLEEAKDKGEIVSIVSSGFFDIYVPTDLRDLHLQKMLEAFKLMERADLTGEETKEKIILIIKELIKENQTIIESL</sequence>
<dbReference type="EMBL" id="MFQS01000012">
    <property type="protein sequence ID" value="OGH83459.1"/>
    <property type="molecule type" value="Genomic_DNA"/>
</dbReference>
<evidence type="ECO:0000256" key="1">
    <source>
        <dbReference type="SAM" id="Phobius"/>
    </source>
</evidence>
<evidence type="ECO:0000313" key="3">
    <source>
        <dbReference type="Proteomes" id="UP000176300"/>
    </source>
</evidence>
<feature type="transmembrane region" description="Helical" evidence="1">
    <location>
        <begin position="12"/>
        <end position="34"/>
    </location>
</feature>
<evidence type="ECO:0000313" key="2">
    <source>
        <dbReference type="EMBL" id="OGH83459.1"/>
    </source>
</evidence>